<evidence type="ECO:0000313" key="2">
    <source>
        <dbReference type="Proteomes" id="UP001203607"/>
    </source>
</evidence>
<dbReference type="RefSeq" id="WP_249656567.1">
    <property type="nucleotide sequence ID" value="NZ_JAMFMA010000001.1"/>
</dbReference>
<dbReference type="Proteomes" id="UP001203607">
    <property type="component" value="Unassembled WGS sequence"/>
</dbReference>
<comment type="caution">
    <text evidence="1">The sequence shown here is derived from an EMBL/GenBank/DDBJ whole genome shotgun (WGS) entry which is preliminary data.</text>
</comment>
<evidence type="ECO:0000313" key="1">
    <source>
        <dbReference type="EMBL" id="MCL6273390.1"/>
    </source>
</evidence>
<gene>
    <name evidence="1" type="ORF">M3P19_05175</name>
</gene>
<evidence type="ECO:0008006" key="3">
    <source>
        <dbReference type="Google" id="ProtNLM"/>
    </source>
</evidence>
<reference evidence="1 2" key="1">
    <citation type="submission" date="2022-05" db="EMBL/GenBank/DDBJ databases">
        <authorList>
            <person name="Park J.-S."/>
        </authorList>
    </citation>
    <scope>NUCLEOTIDE SEQUENCE [LARGE SCALE GENOMIC DNA]</scope>
    <source>
        <strain evidence="1 2">2012CJ35-5</strain>
    </source>
</reference>
<organism evidence="1 2">
    <name type="scientific">Flagellimonas spongiicola</name>
    <dbReference type="NCBI Taxonomy" id="2942208"/>
    <lineage>
        <taxon>Bacteria</taxon>
        <taxon>Pseudomonadati</taxon>
        <taxon>Bacteroidota</taxon>
        <taxon>Flavobacteriia</taxon>
        <taxon>Flavobacteriales</taxon>
        <taxon>Flavobacteriaceae</taxon>
        <taxon>Flagellimonas</taxon>
    </lineage>
</organism>
<accession>A0ABT0PPT3</accession>
<name>A0ABT0PPT3_9FLAO</name>
<dbReference type="EMBL" id="JAMFMA010000001">
    <property type="protein sequence ID" value="MCL6273390.1"/>
    <property type="molecule type" value="Genomic_DNA"/>
</dbReference>
<keyword evidence="2" id="KW-1185">Reference proteome</keyword>
<proteinExistence type="predicted"/>
<sequence length="158" mass="16872">MGKVNKLFGLIFGCAVLCFVSCSDDDGGGGTPMADVVGQWDLIQINISAAQDIDQDDTSSTNLLDELSCISGTLTINADESWRLQQSNVVITSLTNDEFFAECSGTINGVGTWVANAVQVIFNGDSFLSSMQVGANDTLVLTVDEDLPGVLSYVYQRR</sequence>
<protein>
    <recommendedName>
        <fullName evidence="3">Lipocalin-like domain-containing protein</fullName>
    </recommendedName>
</protein>